<dbReference type="Proteomes" id="UP000521943">
    <property type="component" value="Unassembled WGS sequence"/>
</dbReference>
<protein>
    <recommendedName>
        <fullName evidence="3">DUF218 domain-containing protein</fullName>
    </recommendedName>
</protein>
<dbReference type="OrthoDB" id="4347at2759"/>
<sequence>MLPAPVSGERRKAFRRFVSPKRRFLDTLLTRSRATNLAVGLLAAVCVVSLVSNLRFYLSGSSPKGYQLSSATGLLSTINRPSKLSSLDHLIVVPCHAIWKGVDAASRLDENDWVLEPYQRGSKRIAAFYDHILHGANLAGNDTRALLVFSGGQTRPTSPSTEAESYYRLALSAKLLDQPKSDPIFDRTTTENYALDSYQNLLFSIARFREFTGRIPKRITVVGYGFKKARFTDLHRKAIRWPQNRFYYIGVDPEDEQHSLIAQEGERVNGYLPYSMDLYGCRSFLLSKRQQRNPFYRFHSYYVSFPELGPLLDWCPDNRERDTTLFLGPLPWDHLG</sequence>
<organism evidence="1 2">
    <name type="scientific">Ephemerocybe angulata</name>
    <dbReference type="NCBI Taxonomy" id="980116"/>
    <lineage>
        <taxon>Eukaryota</taxon>
        <taxon>Fungi</taxon>
        <taxon>Dikarya</taxon>
        <taxon>Basidiomycota</taxon>
        <taxon>Agaricomycotina</taxon>
        <taxon>Agaricomycetes</taxon>
        <taxon>Agaricomycetidae</taxon>
        <taxon>Agaricales</taxon>
        <taxon>Agaricineae</taxon>
        <taxon>Psathyrellaceae</taxon>
        <taxon>Ephemerocybe</taxon>
    </lineage>
</organism>
<dbReference type="PANTHER" id="PTHR28110:SF1">
    <property type="entry name" value="TRANSMEMBRANE PROTEIN"/>
    <property type="match status" value="1"/>
</dbReference>
<evidence type="ECO:0008006" key="3">
    <source>
        <dbReference type="Google" id="ProtNLM"/>
    </source>
</evidence>
<proteinExistence type="predicted"/>
<name>A0A8H6I911_9AGAR</name>
<gene>
    <name evidence="1" type="ORF">DFP72DRAFT_96072</name>
</gene>
<dbReference type="InterPro" id="IPR055323">
    <property type="entry name" value="C57A10.07/YOR238W"/>
</dbReference>
<evidence type="ECO:0000313" key="1">
    <source>
        <dbReference type="EMBL" id="KAF6760102.1"/>
    </source>
</evidence>
<dbReference type="PANTHER" id="PTHR28110">
    <property type="entry name" value="TRANSMEMBRANE PROTEIN"/>
    <property type="match status" value="1"/>
</dbReference>
<reference evidence="1 2" key="1">
    <citation type="submission" date="2020-07" db="EMBL/GenBank/DDBJ databases">
        <title>Comparative genomics of pyrophilous fungi reveals a link between fire events and developmental genes.</title>
        <authorList>
            <consortium name="DOE Joint Genome Institute"/>
            <person name="Steindorff A.S."/>
            <person name="Carver A."/>
            <person name="Calhoun S."/>
            <person name="Stillman K."/>
            <person name="Liu H."/>
            <person name="Lipzen A."/>
            <person name="Pangilinan J."/>
            <person name="Labutti K."/>
            <person name="Bruns T.D."/>
            <person name="Grigoriev I.V."/>
        </authorList>
    </citation>
    <scope>NUCLEOTIDE SEQUENCE [LARGE SCALE GENOMIC DNA]</scope>
    <source>
        <strain evidence="1 2">CBS 144469</strain>
    </source>
</reference>
<comment type="caution">
    <text evidence="1">The sequence shown here is derived from an EMBL/GenBank/DDBJ whole genome shotgun (WGS) entry which is preliminary data.</text>
</comment>
<dbReference type="AlphaFoldDB" id="A0A8H6I911"/>
<accession>A0A8H6I911</accession>
<dbReference type="EMBL" id="JACGCI010000013">
    <property type="protein sequence ID" value="KAF6760102.1"/>
    <property type="molecule type" value="Genomic_DNA"/>
</dbReference>
<keyword evidence="2" id="KW-1185">Reference proteome</keyword>
<evidence type="ECO:0000313" key="2">
    <source>
        <dbReference type="Proteomes" id="UP000521943"/>
    </source>
</evidence>
<dbReference type="GO" id="GO:0005737">
    <property type="term" value="C:cytoplasm"/>
    <property type="evidence" value="ECO:0007669"/>
    <property type="project" value="TreeGrafter"/>
</dbReference>